<dbReference type="GO" id="GO:0019605">
    <property type="term" value="P:butyrate metabolic process"/>
    <property type="evidence" value="ECO:0007669"/>
    <property type="project" value="UniProtKB-UniPathway"/>
</dbReference>
<dbReference type="InterPro" id="IPR036291">
    <property type="entry name" value="NAD(P)-bd_dom_sf"/>
</dbReference>
<dbReference type="PIRSF" id="PIRSF000105">
    <property type="entry name" value="HCDH"/>
    <property type="match status" value="1"/>
</dbReference>
<evidence type="ECO:0000259" key="6">
    <source>
        <dbReference type="Pfam" id="PF00725"/>
    </source>
</evidence>
<keyword evidence="3" id="KW-0560">Oxidoreductase</keyword>
<proteinExistence type="inferred from homology"/>
<dbReference type="InterPro" id="IPR006176">
    <property type="entry name" value="3-OHacyl-CoA_DH_NAD-bd"/>
</dbReference>
<dbReference type="GO" id="GO:0016616">
    <property type="term" value="F:oxidoreductase activity, acting on the CH-OH group of donors, NAD or NADP as acceptor"/>
    <property type="evidence" value="ECO:0007669"/>
    <property type="project" value="InterPro"/>
</dbReference>
<evidence type="ECO:0000256" key="4">
    <source>
        <dbReference type="PIRSR" id="PIRSR000105-1"/>
    </source>
</evidence>
<feature type="domain" description="3-hydroxyacyl-CoA dehydrogenase C-terminal" evidence="6">
    <location>
        <begin position="202"/>
        <end position="300"/>
    </location>
</feature>
<dbReference type="SUPFAM" id="SSF48179">
    <property type="entry name" value="6-phosphogluconate dehydrogenase C-terminal domain-like"/>
    <property type="match status" value="1"/>
</dbReference>
<keyword evidence="9" id="KW-1185">Reference proteome</keyword>
<organism evidence="8 9">
    <name type="scientific">Metabacillus idriensis</name>
    <dbReference type="NCBI Taxonomy" id="324768"/>
    <lineage>
        <taxon>Bacteria</taxon>
        <taxon>Bacillati</taxon>
        <taxon>Bacillota</taxon>
        <taxon>Bacilli</taxon>
        <taxon>Bacillales</taxon>
        <taxon>Bacillaceae</taxon>
        <taxon>Metabacillus</taxon>
    </lineage>
</organism>
<feature type="binding site" evidence="5">
    <location>
        <position position="134"/>
    </location>
    <ligand>
        <name>NAD(+)</name>
        <dbReference type="ChEBI" id="CHEBI:57540"/>
    </ligand>
</feature>
<dbReference type="GO" id="GO:0070403">
    <property type="term" value="F:NAD+ binding"/>
    <property type="evidence" value="ECO:0007669"/>
    <property type="project" value="InterPro"/>
</dbReference>
<dbReference type="Gene3D" id="1.10.1040.10">
    <property type="entry name" value="N-(1-d-carboxylethyl)-l-norvaline Dehydrogenase, domain 2"/>
    <property type="match status" value="1"/>
</dbReference>
<protein>
    <submittedName>
        <fullName evidence="8">3-hydroxyacyl-CoA dehydrogenase family protein</fullName>
    </submittedName>
</protein>
<feature type="binding site" evidence="5">
    <location>
        <position position="107"/>
    </location>
    <ligand>
        <name>NAD(+)</name>
        <dbReference type="ChEBI" id="CHEBI:57540"/>
    </ligand>
</feature>
<dbReference type="Pfam" id="PF02737">
    <property type="entry name" value="3HCDH_N"/>
    <property type="match status" value="1"/>
</dbReference>
<feature type="site" description="Important for catalytic activity" evidence="4">
    <location>
        <position position="155"/>
    </location>
</feature>
<feature type="binding site" evidence="5">
    <location>
        <position position="112"/>
    </location>
    <ligand>
        <name>NAD(+)</name>
        <dbReference type="ChEBI" id="CHEBI:57540"/>
    </ligand>
</feature>
<gene>
    <name evidence="8" type="ORF">GJU41_08150</name>
</gene>
<evidence type="ECO:0000313" key="8">
    <source>
        <dbReference type="EMBL" id="MRX53943.1"/>
    </source>
</evidence>
<feature type="binding site" evidence="5">
    <location>
        <begin position="24"/>
        <end position="29"/>
    </location>
    <ligand>
        <name>NAD(+)</name>
        <dbReference type="ChEBI" id="CHEBI:57540"/>
    </ligand>
</feature>
<dbReference type="InterPro" id="IPR008927">
    <property type="entry name" value="6-PGluconate_DH-like_C_sf"/>
</dbReference>
<evidence type="ECO:0000259" key="7">
    <source>
        <dbReference type="Pfam" id="PF02737"/>
    </source>
</evidence>
<dbReference type="PANTHER" id="PTHR48075">
    <property type="entry name" value="3-HYDROXYACYL-COA DEHYDROGENASE FAMILY PROTEIN"/>
    <property type="match status" value="1"/>
</dbReference>
<accession>A0A6I2MDT9</accession>
<keyword evidence="5" id="KW-0520">NAD</keyword>
<dbReference type="PANTHER" id="PTHR48075:SF5">
    <property type="entry name" value="3-HYDROXYBUTYRYL-COA DEHYDROGENASE"/>
    <property type="match status" value="1"/>
</dbReference>
<reference evidence="8 9" key="1">
    <citation type="submission" date="2019-11" db="EMBL/GenBank/DDBJ databases">
        <title>Bacillus idriensis genome.</title>
        <authorList>
            <person name="Konopka E.N."/>
            <person name="Newman J.D."/>
        </authorList>
    </citation>
    <scope>NUCLEOTIDE SEQUENCE [LARGE SCALE GENOMIC DNA]</scope>
    <source>
        <strain evidence="8 9">DSM 19097</strain>
    </source>
</reference>
<dbReference type="InterPro" id="IPR006108">
    <property type="entry name" value="3HC_DH_C"/>
</dbReference>
<name>A0A6I2MDT9_9BACI</name>
<dbReference type="PROSITE" id="PS00067">
    <property type="entry name" value="3HCDH"/>
    <property type="match status" value="1"/>
</dbReference>
<evidence type="ECO:0000313" key="9">
    <source>
        <dbReference type="Proteomes" id="UP000441585"/>
    </source>
</evidence>
<sequence length="321" mass="35754">MIEYIDNSEIRRKLSLIKKVAVIGSGTMGHGIAQVFAAAQCQVKIYDLREDLLLKAERMIIQNLEMMKKESYINSGEQKETLAMLSYSTDLFEAVHEADLIIEAIPEVLEFKHQLFQLLETMIRSTAIIASNTSTFPISKLAEACTFSERLLITHFFNPAHLVKLVEVVKHEDTLPWAAEEVINLLKAAGKKVVMLNKDIPGFIANRLQAAVVREAFYLLEEGIANADDIDQVMSEGPGMRWALNGPLRIADMGGLDIWEKVTGNLFPELDCSTEAPRFIVESVKQGNLGAKTGRGIYEYSGTGDGASDIRDKQLIHLLKM</sequence>
<dbReference type="UniPathway" id="UPA00863"/>
<dbReference type="InterPro" id="IPR006180">
    <property type="entry name" value="3-OHacyl-CoA_DH_CS"/>
</dbReference>
<comment type="similarity">
    <text evidence="2">Belongs to the 3-hydroxyacyl-CoA dehydrogenase family.</text>
</comment>
<dbReference type="EMBL" id="WKKF01000001">
    <property type="protein sequence ID" value="MRX53943.1"/>
    <property type="molecule type" value="Genomic_DNA"/>
</dbReference>
<feature type="binding site" evidence="5">
    <location>
        <position position="292"/>
    </location>
    <ligand>
        <name>NAD(+)</name>
        <dbReference type="ChEBI" id="CHEBI:57540"/>
    </ligand>
</feature>
<dbReference type="Gene3D" id="3.40.50.720">
    <property type="entry name" value="NAD(P)-binding Rossmann-like Domain"/>
    <property type="match status" value="1"/>
</dbReference>
<feature type="binding site" evidence="5">
    <location>
        <position position="158"/>
    </location>
    <ligand>
        <name>NAD(+)</name>
        <dbReference type="ChEBI" id="CHEBI:57540"/>
    </ligand>
</feature>
<feature type="binding site" evidence="5">
    <location>
        <position position="47"/>
    </location>
    <ligand>
        <name>NAD(+)</name>
        <dbReference type="ChEBI" id="CHEBI:57540"/>
    </ligand>
</feature>
<comment type="caution">
    <text evidence="8">The sequence shown here is derived from an EMBL/GenBank/DDBJ whole genome shotgun (WGS) entry which is preliminary data.</text>
</comment>
<dbReference type="Proteomes" id="UP000441585">
    <property type="component" value="Unassembled WGS sequence"/>
</dbReference>
<evidence type="ECO:0000256" key="1">
    <source>
        <dbReference type="ARBA" id="ARBA00005086"/>
    </source>
</evidence>
<dbReference type="InterPro" id="IPR013328">
    <property type="entry name" value="6PGD_dom2"/>
</dbReference>
<evidence type="ECO:0000256" key="5">
    <source>
        <dbReference type="PIRSR" id="PIRSR000105-2"/>
    </source>
</evidence>
<dbReference type="Pfam" id="PF00725">
    <property type="entry name" value="3HCDH"/>
    <property type="match status" value="1"/>
</dbReference>
<dbReference type="SUPFAM" id="SSF51735">
    <property type="entry name" value="NAD(P)-binding Rossmann-fold domains"/>
    <property type="match status" value="1"/>
</dbReference>
<evidence type="ECO:0000256" key="3">
    <source>
        <dbReference type="ARBA" id="ARBA00023002"/>
    </source>
</evidence>
<feature type="domain" description="3-hydroxyacyl-CoA dehydrogenase NAD binding" evidence="7">
    <location>
        <begin position="19"/>
        <end position="199"/>
    </location>
</feature>
<comment type="pathway">
    <text evidence="1">Lipid metabolism; butanoate metabolism.</text>
</comment>
<dbReference type="AlphaFoldDB" id="A0A6I2MDT9"/>
<dbReference type="InterPro" id="IPR022694">
    <property type="entry name" value="3-OHacyl-CoA_DH"/>
</dbReference>
<evidence type="ECO:0000256" key="2">
    <source>
        <dbReference type="ARBA" id="ARBA00009463"/>
    </source>
</evidence>